<feature type="domain" description="UspA" evidence="1">
    <location>
        <begin position="9"/>
        <end position="158"/>
    </location>
</feature>
<dbReference type="EMBL" id="CAJVPI010002303">
    <property type="protein sequence ID" value="CAG8640552.1"/>
    <property type="molecule type" value="Genomic_DNA"/>
</dbReference>
<evidence type="ECO:0000259" key="1">
    <source>
        <dbReference type="Pfam" id="PF00582"/>
    </source>
</evidence>
<evidence type="ECO:0000313" key="2">
    <source>
        <dbReference type="EMBL" id="CAG8640552.1"/>
    </source>
</evidence>
<dbReference type="AlphaFoldDB" id="A0A9N9DMQ4"/>
<dbReference type="PANTHER" id="PTHR31964:SF113">
    <property type="entry name" value="USPA DOMAIN-CONTAINING PROTEIN"/>
    <property type="match status" value="1"/>
</dbReference>
<reference evidence="2" key="1">
    <citation type="submission" date="2021-06" db="EMBL/GenBank/DDBJ databases">
        <authorList>
            <person name="Kallberg Y."/>
            <person name="Tangrot J."/>
            <person name="Rosling A."/>
        </authorList>
    </citation>
    <scope>NUCLEOTIDE SEQUENCE</scope>
    <source>
        <strain evidence="2">BR232B</strain>
    </source>
</reference>
<organism evidence="2 3">
    <name type="scientific">Paraglomus brasilianum</name>
    <dbReference type="NCBI Taxonomy" id="144538"/>
    <lineage>
        <taxon>Eukaryota</taxon>
        <taxon>Fungi</taxon>
        <taxon>Fungi incertae sedis</taxon>
        <taxon>Mucoromycota</taxon>
        <taxon>Glomeromycotina</taxon>
        <taxon>Glomeromycetes</taxon>
        <taxon>Paraglomerales</taxon>
        <taxon>Paraglomeraceae</taxon>
        <taxon>Paraglomus</taxon>
    </lineage>
</organism>
<protein>
    <submittedName>
        <fullName evidence="2">2135_t:CDS:1</fullName>
    </submittedName>
</protein>
<dbReference type="SUPFAM" id="SSF52402">
    <property type="entry name" value="Adenine nucleotide alpha hydrolases-like"/>
    <property type="match status" value="1"/>
</dbReference>
<dbReference type="PANTHER" id="PTHR31964">
    <property type="entry name" value="ADENINE NUCLEOTIDE ALPHA HYDROLASES-LIKE SUPERFAMILY PROTEIN"/>
    <property type="match status" value="1"/>
</dbReference>
<dbReference type="InterPro" id="IPR006016">
    <property type="entry name" value="UspA"/>
</dbReference>
<dbReference type="Gene3D" id="3.40.50.12370">
    <property type="match status" value="1"/>
</dbReference>
<dbReference type="Proteomes" id="UP000789739">
    <property type="component" value="Unassembled WGS sequence"/>
</dbReference>
<dbReference type="PRINTS" id="PR01438">
    <property type="entry name" value="UNVRSLSTRESS"/>
</dbReference>
<gene>
    <name evidence="2" type="ORF">PBRASI_LOCUS9747</name>
</gene>
<dbReference type="InterPro" id="IPR006015">
    <property type="entry name" value="Universal_stress_UspA"/>
</dbReference>
<accession>A0A9N9DMQ4</accession>
<dbReference type="CDD" id="cd23659">
    <property type="entry name" value="USP_At3g01520-like"/>
    <property type="match status" value="1"/>
</dbReference>
<dbReference type="Pfam" id="PF00582">
    <property type="entry name" value="Usp"/>
    <property type="match status" value="1"/>
</dbReference>
<proteinExistence type="predicted"/>
<name>A0A9N9DMQ4_9GLOM</name>
<evidence type="ECO:0000313" key="3">
    <source>
        <dbReference type="Proteomes" id="UP000789739"/>
    </source>
</evidence>
<keyword evidence="3" id="KW-1185">Reference proteome</keyword>
<dbReference type="OrthoDB" id="843225at2759"/>
<sequence>MQEQNNPYKVVVAAEDSPISHHAIDFAFDLCSRLSCPFTLNVVYITALNPSTNIPFLSSLDKANNLDIRLDAKQTIAELQKYLEKFRTLTPRVNYTFAQSEGYGTVGENLTHYITVEHPDTNLLVLGSRGLDGLKKIVLSSTSDYVSRHIKIPVAIIKPHEELGECPSG</sequence>
<comment type="caution">
    <text evidence="2">The sequence shown here is derived from an EMBL/GenBank/DDBJ whole genome shotgun (WGS) entry which is preliminary data.</text>
</comment>